<proteinExistence type="predicted"/>
<evidence type="ECO:0000256" key="5">
    <source>
        <dbReference type="ARBA" id="ARBA00022801"/>
    </source>
</evidence>
<dbReference type="GO" id="GO:0003796">
    <property type="term" value="F:lysozyme activity"/>
    <property type="evidence" value="ECO:0007669"/>
    <property type="project" value="UniProtKB-EC"/>
</dbReference>
<comment type="caution">
    <text evidence="7">The sequence shown here is derived from an EMBL/GenBank/DDBJ whole genome shotgun (WGS) entry which is preliminary data.</text>
</comment>
<evidence type="ECO:0000313" key="7">
    <source>
        <dbReference type="EMBL" id="KAF6206301.1"/>
    </source>
</evidence>
<comment type="catalytic activity">
    <reaction evidence="1">
        <text>Hydrolysis of (1-&gt;4)-beta-linkages between N-acetylmuramic acid and N-acetyl-D-glucosamine residues in a peptidoglycan and between N-acetyl-D-glucosamine residues in chitodextrins.</text>
        <dbReference type="EC" id="3.2.1.17"/>
    </reaction>
</comment>
<evidence type="ECO:0000313" key="8">
    <source>
        <dbReference type="Proteomes" id="UP000466442"/>
    </source>
</evidence>
<dbReference type="EC" id="3.2.1.17" evidence="2"/>
<dbReference type="PROSITE" id="PS00018">
    <property type="entry name" value="EF_HAND_1"/>
    <property type="match status" value="1"/>
</dbReference>
<dbReference type="InterPro" id="IPR018247">
    <property type="entry name" value="EF_Hand_1_Ca_BS"/>
</dbReference>
<name>A0A8S9XDC3_APOLU</name>
<accession>A0A8S9XDC3</accession>
<keyword evidence="3" id="KW-0929">Antimicrobial</keyword>
<evidence type="ECO:0000256" key="1">
    <source>
        <dbReference type="ARBA" id="ARBA00000632"/>
    </source>
</evidence>
<keyword evidence="4" id="KW-0081">Bacteriolytic enzyme</keyword>
<dbReference type="GO" id="GO:0042742">
    <property type="term" value="P:defense response to bacterium"/>
    <property type="evidence" value="ECO:0007669"/>
    <property type="project" value="UniProtKB-KW"/>
</dbReference>
<keyword evidence="5" id="KW-0378">Hydrolase</keyword>
<evidence type="ECO:0000256" key="6">
    <source>
        <dbReference type="ARBA" id="ARBA00023295"/>
    </source>
</evidence>
<reference evidence="7" key="1">
    <citation type="journal article" date="2021" name="Mol. Ecol. Resour.">
        <title>Apolygus lucorum genome provides insights into omnivorousness and mesophyll feeding.</title>
        <authorList>
            <person name="Liu Y."/>
            <person name="Liu H."/>
            <person name="Wang H."/>
            <person name="Huang T."/>
            <person name="Liu B."/>
            <person name="Yang B."/>
            <person name="Yin L."/>
            <person name="Li B."/>
            <person name="Zhang Y."/>
            <person name="Zhang S."/>
            <person name="Jiang F."/>
            <person name="Zhang X."/>
            <person name="Ren Y."/>
            <person name="Wang B."/>
            <person name="Wang S."/>
            <person name="Lu Y."/>
            <person name="Wu K."/>
            <person name="Fan W."/>
            <person name="Wang G."/>
        </authorList>
    </citation>
    <scope>NUCLEOTIDE SEQUENCE</scope>
    <source>
        <strain evidence="7">12Hb</strain>
    </source>
</reference>
<keyword evidence="8" id="KW-1185">Reference proteome</keyword>
<keyword evidence="6" id="KW-0326">Glycosidase</keyword>
<dbReference type="Proteomes" id="UP000466442">
    <property type="component" value="Unassembled WGS sequence"/>
</dbReference>
<organism evidence="7 8">
    <name type="scientific">Apolygus lucorum</name>
    <name type="common">Small green plant bug</name>
    <name type="synonym">Lygocoris lucorum</name>
    <dbReference type="NCBI Taxonomy" id="248454"/>
    <lineage>
        <taxon>Eukaryota</taxon>
        <taxon>Metazoa</taxon>
        <taxon>Ecdysozoa</taxon>
        <taxon>Arthropoda</taxon>
        <taxon>Hexapoda</taxon>
        <taxon>Insecta</taxon>
        <taxon>Pterygota</taxon>
        <taxon>Neoptera</taxon>
        <taxon>Paraneoptera</taxon>
        <taxon>Hemiptera</taxon>
        <taxon>Heteroptera</taxon>
        <taxon>Panheteroptera</taxon>
        <taxon>Cimicomorpha</taxon>
        <taxon>Miridae</taxon>
        <taxon>Mirini</taxon>
        <taxon>Apolygus</taxon>
    </lineage>
</organism>
<gene>
    <name evidence="7" type="ORF">GE061_017531</name>
</gene>
<dbReference type="InterPro" id="IPR008597">
    <property type="entry name" value="Invert_lysozyme"/>
</dbReference>
<evidence type="ECO:0000256" key="3">
    <source>
        <dbReference type="ARBA" id="ARBA00022529"/>
    </source>
</evidence>
<evidence type="ECO:0000256" key="4">
    <source>
        <dbReference type="ARBA" id="ARBA00022638"/>
    </source>
</evidence>
<protein>
    <recommendedName>
        <fullName evidence="2">lysozyme</fullName>
        <ecNumber evidence="2">3.2.1.17</ecNumber>
    </recommendedName>
</protein>
<evidence type="ECO:0000256" key="2">
    <source>
        <dbReference type="ARBA" id="ARBA00012732"/>
    </source>
</evidence>
<dbReference type="Pfam" id="PF05497">
    <property type="entry name" value="Destabilase"/>
    <property type="match status" value="1"/>
</dbReference>
<sequence length="52" mass="5695">DCNNDGSINCWDYAAIHKLGGYNCRTAIDPVYWAKFTNCQQQVATLGLGNGN</sequence>
<dbReference type="AlphaFoldDB" id="A0A8S9XDC3"/>
<dbReference type="GO" id="GO:0031640">
    <property type="term" value="P:killing of cells of another organism"/>
    <property type="evidence" value="ECO:0007669"/>
    <property type="project" value="UniProtKB-KW"/>
</dbReference>
<dbReference type="OrthoDB" id="6337871at2759"/>
<dbReference type="PROSITE" id="PS51909">
    <property type="entry name" value="LYSOZYME_I"/>
    <property type="match status" value="1"/>
</dbReference>
<dbReference type="EMBL" id="WIXP02000008">
    <property type="protein sequence ID" value="KAF6206301.1"/>
    <property type="molecule type" value="Genomic_DNA"/>
</dbReference>
<dbReference type="Gene3D" id="1.10.530.10">
    <property type="match status" value="1"/>
</dbReference>
<feature type="non-terminal residue" evidence="7">
    <location>
        <position position="1"/>
    </location>
</feature>